<evidence type="ECO:0000256" key="1">
    <source>
        <dbReference type="ARBA" id="ARBA00008889"/>
    </source>
</evidence>
<dbReference type="OrthoDB" id="360689at2759"/>
<evidence type="ECO:0008006" key="5">
    <source>
        <dbReference type="Google" id="ProtNLM"/>
    </source>
</evidence>
<dbReference type="Gene3D" id="3.30.70.1730">
    <property type="match status" value="1"/>
</dbReference>
<comment type="similarity">
    <text evidence="1">Belongs to the universal ribosomal protein uL10 family.</text>
</comment>
<organism evidence="3 4">
    <name type="scientific">Gloeophyllum trabeum (strain ATCC 11539 / FP-39264 / Madison 617)</name>
    <name type="common">Brown rot fungus</name>
    <dbReference type="NCBI Taxonomy" id="670483"/>
    <lineage>
        <taxon>Eukaryota</taxon>
        <taxon>Fungi</taxon>
        <taxon>Dikarya</taxon>
        <taxon>Basidiomycota</taxon>
        <taxon>Agaricomycotina</taxon>
        <taxon>Agaricomycetes</taxon>
        <taxon>Gloeophyllales</taxon>
        <taxon>Gloeophyllaceae</taxon>
        <taxon>Gloeophyllum</taxon>
    </lineage>
</organism>
<evidence type="ECO:0000313" key="3">
    <source>
        <dbReference type="EMBL" id="EPQ60221.1"/>
    </source>
</evidence>
<dbReference type="RefSeq" id="XP_007860680.1">
    <property type="nucleotide sequence ID" value="XM_007862489.1"/>
</dbReference>
<dbReference type="InterPro" id="IPR047865">
    <property type="entry name" value="Ribosomal_uL10_bac_type"/>
</dbReference>
<accession>S7QKD8</accession>
<dbReference type="Proteomes" id="UP000030669">
    <property type="component" value="Unassembled WGS sequence"/>
</dbReference>
<dbReference type="STRING" id="670483.S7QKD8"/>
<name>S7QKD8_GLOTA</name>
<protein>
    <recommendedName>
        <fullName evidence="5">Ribosomal protein L10</fullName>
    </recommendedName>
</protein>
<sequence length="292" mass="31496">MLPPQTARVASTSALRLQTRSYAISVKPPVVYPGKPEPRIYGTKKTFLYNHYTRILQSSSNSPLIFLEHKDFSVPRLIQLRKEIQNASARAAKARSSVGMSPTPVSPEAAEPPNLKVMRTSIFGVALRDYAPLDKDAVSEIANMVHGGFAILSLPTLNPPQLNAILRALDRAVPPKKPPTPEQLAQAKAEADADPVTPGRRPKRQRPIKTPELKLVGALIEGRVFTPPAVQDVSKLPTLDTLRAQIVGLLSTPAMQLAAVLSEASGGKLARTLEGFKKSLEEGQSAESSPPS</sequence>
<reference evidence="3 4" key="1">
    <citation type="journal article" date="2012" name="Science">
        <title>The Paleozoic origin of enzymatic lignin decomposition reconstructed from 31 fungal genomes.</title>
        <authorList>
            <person name="Floudas D."/>
            <person name="Binder M."/>
            <person name="Riley R."/>
            <person name="Barry K."/>
            <person name="Blanchette R.A."/>
            <person name="Henrissat B."/>
            <person name="Martinez A.T."/>
            <person name="Otillar R."/>
            <person name="Spatafora J.W."/>
            <person name="Yadav J.S."/>
            <person name="Aerts A."/>
            <person name="Benoit I."/>
            <person name="Boyd A."/>
            <person name="Carlson A."/>
            <person name="Copeland A."/>
            <person name="Coutinho P.M."/>
            <person name="de Vries R.P."/>
            <person name="Ferreira P."/>
            <person name="Findley K."/>
            <person name="Foster B."/>
            <person name="Gaskell J."/>
            <person name="Glotzer D."/>
            <person name="Gorecki P."/>
            <person name="Heitman J."/>
            <person name="Hesse C."/>
            <person name="Hori C."/>
            <person name="Igarashi K."/>
            <person name="Jurgens J.A."/>
            <person name="Kallen N."/>
            <person name="Kersten P."/>
            <person name="Kohler A."/>
            <person name="Kuees U."/>
            <person name="Kumar T.K.A."/>
            <person name="Kuo A."/>
            <person name="LaButti K."/>
            <person name="Larrondo L.F."/>
            <person name="Lindquist E."/>
            <person name="Ling A."/>
            <person name="Lombard V."/>
            <person name="Lucas S."/>
            <person name="Lundell T."/>
            <person name="Martin R."/>
            <person name="McLaughlin D.J."/>
            <person name="Morgenstern I."/>
            <person name="Morin E."/>
            <person name="Murat C."/>
            <person name="Nagy L.G."/>
            <person name="Nolan M."/>
            <person name="Ohm R.A."/>
            <person name="Patyshakuliyeva A."/>
            <person name="Rokas A."/>
            <person name="Ruiz-Duenas F.J."/>
            <person name="Sabat G."/>
            <person name="Salamov A."/>
            <person name="Samejima M."/>
            <person name="Schmutz J."/>
            <person name="Slot J.C."/>
            <person name="St John F."/>
            <person name="Stenlid J."/>
            <person name="Sun H."/>
            <person name="Sun S."/>
            <person name="Syed K."/>
            <person name="Tsang A."/>
            <person name="Wiebenga A."/>
            <person name="Young D."/>
            <person name="Pisabarro A."/>
            <person name="Eastwood D.C."/>
            <person name="Martin F."/>
            <person name="Cullen D."/>
            <person name="Grigoriev I.V."/>
            <person name="Hibbett D.S."/>
        </authorList>
    </citation>
    <scope>NUCLEOTIDE SEQUENCE [LARGE SCALE GENOMIC DNA]</scope>
    <source>
        <strain evidence="3 4">ATCC 11539</strain>
    </source>
</reference>
<gene>
    <name evidence="3" type="ORF">GLOTRDRAFT_118574</name>
</gene>
<proteinExistence type="inferred from homology"/>
<dbReference type="AlphaFoldDB" id="S7QKD8"/>
<dbReference type="eggNOG" id="ENOG502S9YH">
    <property type="taxonomic scope" value="Eukaryota"/>
</dbReference>
<keyword evidence="4" id="KW-1185">Reference proteome</keyword>
<dbReference type="KEGG" id="gtr:GLOTRDRAFT_118574"/>
<feature type="region of interest" description="Disordered" evidence="2">
    <location>
        <begin position="173"/>
        <end position="210"/>
    </location>
</feature>
<evidence type="ECO:0000313" key="4">
    <source>
        <dbReference type="Proteomes" id="UP000030669"/>
    </source>
</evidence>
<dbReference type="GeneID" id="19300505"/>
<dbReference type="OMA" id="YLYNQYT"/>
<evidence type="ECO:0000256" key="2">
    <source>
        <dbReference type="SAM" id="MobiDB-lite"/>
    </source>
</evidence>
<dbReference type="PANTHER" id="PTHR11560">
    <property type="entry name" value="39S RIBOSOMAL PROTEIN L10, MITOCHONDRIAL"/>
    <property type="match status" value="1"/>
</dbReference>
<dbReference type="EMBL" id="KB469296">
    <property type="protein sequence ID" value="EPQ60221.1"/>
    <property type="molecule type" value="Genomic_DNA"/>
</dbReference>
<dbReference type="InterPro" id="IPR043141">
    <property type="entry name" value="Ribosomal_uL10-like_sf"/>
</dbReference>
<dbReference type="SUPFAM" id="SSF160369">
    <property type="entry name" value="Ribosomal protein L10-like"/>
    <property type="match status" value="1"/>
</dbReference>
<dbReference type="HOGENOM" id="CLU_079421_0_0_1"/>